<sequence length="56" mass="6615">MTVYNSSMCFVNCHLAAGIANKERRIQDYSEIMRKMAFERRTSTGETQYLRIPEHE</sequence>
<proteinExistence type="predicted"/>
<evidence type="ECO:0000259" key="1">
    <source>
        <dbReference type="Pfam" id="PF22669"/>
    </source>
</evidence>
<dbReference type="InterPro" id="IPR036691">
    <property type="entry name" value="Endo/exonu/phosph_ase_sf"/>
</dbReference>
<dbReference type="Pfam" id="PF22669">
    <property type="entry name" value="Exo_endo_phos2"/>
    <property type="match status" value="1"/>
</dbReference>
<dbReference type="Proteomes" id="UP000281553">
    <property type="component" value="Unassembled WGS sequence"/>
</dbReference>
<dbReference type="OrthoDB" id="7862313at2759"/>
<gene>
    <name evidence="2" type="ORF">DILT_LOCUS8174</name>
</gene>
<evidence type="ECO:0000313" key="3">
    <source>
        <dbReference type="Proteomes" id="UP000281553"/>
    </source>
</evidence>
<dbReference type="SUPFAM" id="SSF56219">
    <property type="entry name" value="DNase I-like"/>
    <property type="match status" value="1"/>
</dbReference>
<accession>A0A3P7LN34</accession>
<keyword evidence="3" id="KW-1185">Reference proteome</keyword>
<evidence type="ECO:0000313" key="2">
    <source>
        <dbReference type="EMBL" id="VDN12343.1"/>
    </source>
</evidence>
<name>A0A3P7LN34_DIBLA</name>
<feature type="domain" description="Inositol polyphosphate-related phosphatase" evidence="1">
    <location>
        <begin position="1"/>
        <end position="45"/>
    </location>
</feature>
<protein>
    <recommendedName>
        <fullName evidence="1">Inositol polyphosphate-related phosphatase domain-containing protein</fullName>
    </recommendedName>
</protein>
<dbReference type="Gene3D" id="3.60.10.10">
    <property type="entry name" value="Endonuclease/exonuclease/phosphatase"/>
    <property type="match status" value="1"/>
</dbReference>
<dbReference type="AlphaFoldDB" id="A0A3P7LN34"/>
<dbReference type="PANTHER" id="PTHR11200:SF300">
    <property type="entry name" value="TYPE II INOSITOL 1,4,5-TRISPHOSPHATE 5-PHOSPHATASE"/>
    <property type="match status" value="1"/>
</dbReference>
<reference evidence="2 3" key="1">
    <citation type="submission" date="2018-11" db="EMBL/GenBank/DDBJ databases">
        <authorList>
            <consortium name="Pathogen Informatics"/>
        </authorList>
    </citation>
    <scope>NUCLEOTIDE SEQUENCE [LARGE SCALE GENOMIC DNA]</scope>
</reference>
<dbReference type="InterPro" id="IPR000300">
    <property type="entry name" value="IPPc"/>
</dbReference>
<dbReference type="PANTHER" id="PTHR11200">
    <property type="entry name" value="INOSITOL 5-PHOSPHATASE"/>
    <property type="match status" value="1"/>
</dbReference>
<dbReference type="GO" id="GO:0046856">
    <property type="term" value="P:phosphatidylinositol dephosphorylation"/>
    <property type="evidence" value="ECO:0007669"/>
    <property type="project" value="InterPro"/>
</dbReference>
<dbReference type="InterPro" id="IPR046985">
    <property type="entry name" value="IP5"/>
</dbReference>
<dbReference type="GO" id="GO:0004439">
    <property type="term" value="F:phosphatidylinositol-4,5-bisphosphate 5-phosphatase activity"/>
    <property type="evidence" value="ECO:0007669"/>
    <property type="project" value="TreeGrafter"/>
</dbReference>
<dbReference type="EMBL" id="UYRU01053663">
    <property type="protein sequence ID" value="VDN12343.1"/>
    <property type="molecule type" value="Genomic_DNA"/>
</dbReference>
<organism evidence="2 3">
    <name type="scientific">Dibothriocephalus latus</name>
    <name type="common">Fish tapeworm</name>
    <name type="synonym">Diphyllobothrium latum</name>
    <dbReference type="NCBI Taxonomy" id="60516"/>
    <lineage>
        <taxon>Eukaryota</taxon>
        <taxon>Metazoa</taxon>
        <taxon>Spiralia</taxon>
        <taxon>Lophotrochozoa</taxon>
        <taxon>Platyhelminthes</taxon>
        <taxon>Cestoda</taxon>
        <taxon>Eucestoda</taxon>
        <taxon>Diphyllobothriidea</taxon>
        <taxon>Diphyllobothriidae</taxon>
        <taxon>Dibothriocephalus</taxon>
    </lineage>
</organism>